<dbReference type="OrthoDB" id="4217619at2759"/>
<keyword evidence="2" id="KW-1185">Reference proteome</keyword>
<dbReference type="Proteomes" id="UP000829196">
    <property type="component" value="Unassembled WGS sequence"/>
</dbReference>
<proteinExistence type="predicted"/>
<organism evidence="1 2">
    <name type="scientific">Dendrobium nobile</name>
    <name type="common">Orchid</name>
    <dbReference type="NCBI Taxonomy" id="94219"/>
    <lineage>
        <taxon>Eukaryota</taxon>
        <taxon>Viridiplantae</taxon>
        <taxon>Streptophyta</taxon>
        <taxon>Embryophyta</taxon>
        <taxon>Tracheophyta</taxon>
        <taxon>Spermatophyta</taxon>
        <taxon>Magnoliopsida</taxon>
        <taxon>Liliopsida</taxon>
        <taxon>Asparagales</taxon>
        <taxon>Orchidaceae</taxon>
        <taxon>Epidendroideae</taxon>
        <taxon>Malaxideae</taxon>
        <taxon>Dendrobiinae</taxon>
        <taxon>Dendrobium</taxon>
    </lineage>
</organism>
<evidence type="ECO:0000313" key="1">
    <source>
        <dbReference type="EMBL" id="KAI0519389.1"/>
    </source>
</evidence>
<evidence type="ECO:0000313" key="2">
    <source>
        <dbReference type="Proteomes" id="UP000829196"/>
    </source>
</evidence>
<name>A0A8T3BSN6_DENNO</name>
<dbReference type="AlphaFoldDB" id="A0A8T3BSN6"/>
<protein>
    <submittedName>
        <fullName evidence="1">Uncharacterized protein</fullName>
    </submittedName>
</protein>
<gene>
    <name evidence="1" type="ORF">KFK09_006835</name>
</gene>
<accession>A0A8T3BSN6</accession>
<comment type="caution">
    <text evidence="1">The sequence shown here is derived from an EMBL/GenBank/DDBJ whole genome shotgun (WGS) entry which is preliminary data.</text>
</comment>
<dbReference type="EMBL" id="JAGYWB010000006">
    <property type="protein sequence ID" value="KAI0519389.1"/>
    <property type="molecule type" value="Genomic_DNA"/>
</dbReference>
<sequence length="101" mass="11249">MCRKFFQTWFCRNAPNDHSDNLMLVDEEFKSTLDYGKISLGRGGPIATLDGEVVVGISTEIDIIYPLHYSGCYGTINAMGIEEALSKVGYPKKMILGIINR</sequence>
<reference evidence="1" key="1">
    <citation type="journal article" date="2022" name="Front. Genet.">
        <title>Chromosome-Scale Assembly of the Dendrobium nobile Genome Provides Insights Into the Molecular Mechanism of the Biosynthesis of the Medicinal Active Ingredient of Dendrobium.</title>
        <authorList>
            <person name="Xu Q."/>
            <person name="Niu S.-C."/>
            <person name="Li K.-L."/>
            <person name="Zheng P.-J."/>
            <person name="Zhang X.-J."/>
            <person name="Jia Y."/>
            <person name="Liu Y."/>
            <person name="Niu Y.-X."/>
            <person name="Yu L.-H."/>
            <person name="Chen D.-F."/>
            <person name="Zhang G.-Q."/>
        </authorList>
    </citation>
    <scope>NUCLEOTIDE SEQUENCE</scope>
    <source>
        <tissue evidence="1">Leaf</tissue>
    </source>
</reference>